<dbReference type="GO" id="GO:0016787">
    <property type="term" value="F:hydrolase activity"/>
    <property type="evidence" value="ECO:0007669"/>
    <property type="project" value="UniProtKB-KW"/>
</dbReference>
<sequence length="697" mass="76852">MTVRRRQPAPAVPLTLRSPVSDLPNCAASSVKALDRLGIRTVSDLLRNLPFGWESFSEVAGVGSLEPNVPATLTCVVERVVAKRTPRRGIRLSEATVRDDAGVPLKVIWFNMPFLARQLAPGDRLVLAGTPKSGRYGELELLNPLHEVIRDGSRPPRLGALQPKYHLTQGLKPQRLVEWVNAALPLADGLADVIPAATRQAQRLLPIAEAVRKGHQPDSEAEWREARRRFAFAELLELQAAFLLARRRLEAESASPVPYRQEVIEAFKRGLDFRLTNAQRRSIWEIYQDLEKQEAMNRLLDGDVGSGKTAVAAAAAAMAHHAGLQSLVMAPTEILARQHLNRFRHYLEASFPDLRVELLVSGLAAAERRRVRLAAASGHCGLLVGTHALIEEEVELAALGLVVVDEQHRFGTRQRELLRAKSRVGRPHFLCMSATPIPRSLALALYGEMALSTLDELPPGRPAIITRVIPPDDREVAYQLIRREVGAGRQVFIICPLIEESEALEAKAATVEFERLRRQVFPDLRLGLVHGRLKEKDEVMRAFQAGDIDVLVATAVVEVGVDVANATVMAIEGAERFGLAQLHQFRGRVGRGAQQSHCLLLSDQVTGRALERLQLVAQIQDGFRLAAEDMRLRGAGELMGSRQHGMSDLAMEALHRPELLSEIRQEAESLLAADPGLNQEPALREAALRRLESTAIS</sequence>
<comment type="caution">
    <text evidence="11">The sequence shown here is derived from an EMBL/GenBank/DDBJ whole genome shotgun (WGS) entry which is preliminary data.</text>
</comment>
<evidence type="ECO:0000256" key="1">
    <source>
        <dbReference type="ARBA" id="ARBA00022741"/>
    </source>
</evidence>
<dbReference type="Gene3D" id="3.40.50.300">
    <property type="entry name" value="P-loop containing nucleotide triphosphate hydrolases"/>
    <property type="match status" value="2"/>
</dbReference>
<evidence type="ECO:0000256" key="4">
    <source>
        <dbReference type="ARBA" id="ARBA00022806"/>
    </source>
</evidence>
<dbReference type="SUPFAM" id="SSF52540">
    <property type="entry name" value="P-loop containing nucleoside triphosphate hydrolases"/>
    <property type="match status" value="2"/>
</dbReference>
<evidence type="ECO:0000259" key="9">
    <source>
        <dbReference type="PROSITE" id="PS51192"/>
    </source>
</evidence>
<dbReference type="SMART" id="SM00490">
    <property type="entry name" value="HELICc"/>
    <property type="match status" value="1"/>
</dbReference>
<evidence type="ECO:0000256" key="8">
    <source>
        <dbReference type="ARBA" id="ARBA00049819"/>
    </source>
</evidence>
<dbReference type="InterPro" id="IPR001650">
    <property type="entry name" value="Helicase_C-like"/>
</dbReference>
<dbReference type="Pfam" id="PF17191">
    <property type="entry name" value="RecG_wedge"/>
    <property type="match status" value="1"/>
</dbReference>
<dbReference type="InterPro" id="IPR012340">
    <property type="entry name" value="NA-bd_OB-fold"/>
</dbReference>
<evidence type="ECO:0000313" key="11">
    <source>
        <dbReference type="EMBL" id="MBJ7604425.1"/>
    </source>
</evidence>
<keyword evidence="7" id="KW-0234">DNA repair</keyword>
<keyword evidence="5" id="KW-0067">ATP-binding</keyword>
<protein>
    <recommendedName>
        <fullName evidence="8">Probable DNA 3'-5' helicase RecG</fullName>
    </recommendedName>
</protein>
<keyword evidence="3" id="KW-0378">Hydrolase</keyword>
<feature type="domain" description="Helicase C-terminal" evidence="10">
    <location>
        <begin position="473"/>
        <end position="631"/>
    </location>
</feature>
<dbReference type="AlphaFoldDB" id="A0A934KLU9"/>
<evidence type="ECO:0000256" key="7">
    <source>
        <dbReference type="ARBA" id="ARBA00023204"/>
    </source>
</evidence>
<gene>
    <name evidence="11" type="primary">recG</name>
    <name evidence="11" type="ORF">JF888_14770</name>
</gene>
<keyword evidence="1" id="KW-0547">Nucleotide-binding</keyword>
<dbReference type="GO" id="GO:0006281">
    <property type="term" value="P:DNA repair"/>
    <property type="evidence" value="ECO:0007669"/>
    <property type="project" value="UniProtKB-KW"/>
</dbReference>
<dbReference type="RefSeq" id="WP_338182047.1">
    <property type="nucleotide sequence ID" value="NZ_JAEKNQ010000057.1"/>
</dbReference>
<dbReference type="GO" id="GO:0005524">
    <property type="term" value="F:ATP binding"/>
    <property type="evidence" value="ECO:0007669"/>
    <property type="project" value="UniProtKB-KW"/>
</dbReference>
<dbReference type="Pfam" id="PF00271">
    <property type="entry name" value="Helicase_C"/>
    <property type="match status" value="1"/>
</dbReference>
<evidence type="ECO:0000313" key="12">
    <source>
        <dbReference type="Proteomes" id="UP000620075"/>
    </source>
</evidence>
<dbReference type="PANTHER" id="PTHR47964">
    <property type="entry name" value="ATP-DEPENDENT DNA HELICASE HOMOLOG RECG, CHLOROPLASTIC"/>
    <property type="match status" value="1"/>
</dbReference>
<evidence type="ECO:0000256" key="3">
    <source>
        <dbReference type="ARBA" id="ARBA00022801"/>
    </source>
</evidence>
<dbReference type="Gene3D" id="2.40.50.140">
    <property type="entry name" value="Nucleic acid-binding proteins"/>
    <property type="match status" value="1"/>
</dbReference>
<feature type="domain" description="Helicase ATP-binding" evidence="9">
    <location>
        <begin position="289"/>
        <end position="454"/>
    </location>
</feature>
<keyword evidence="6" id="KW-0238">DNA-binding</keyword>
<dbReference type="SUPFAM" id="SSF50249">
    <property type="entry name" value="Nucleic acid-binding proteins"/>
    <property type="match status" value="1"/>
</dbReference>
<dbReference type="Pfam" id="PF00270">
    <property type="entry name" value="DEAD"/>
    <property type="match status" value="1"/>
</dbReference>
<proteinExistence type="predicted"/>
<dbReference type="NCBIfam" id="NF008168">
    <property type="entry name" value="PRK10917.2-2"/>
    <property type="match status" value="1"/>
</dbReference>
<dbReference type="GO" id="GO:0003677">
    <property type="term" value="F:DNA binding"/>
    <property type="evidence" value="ECO:0007669"/>
    <property type="project" value="UniProtKB-KW"/>
</dbReference>
<dbReference type="PROSITE" id="PS51194">
    <property type="entry name" value="HELICASE_CTER"/>
    <property type="match status" value="1"/>
</dbReference>
<dbReference type="InterPro" id="IPR045562">
    <property type="entry name" value="RecG_dom3_C"/>
</dbReference>
<keyword evidence="4 11" id="KW-0347">Helicase</keyword>
<keyword evidence="2" id="KW-0227">DNA damage</keyword>
<dbReference type="Pfam" id="PF19833">
    <property type="entry name" value="RecG_dom3_C"/>
    <property type="match status" value="1"/>
</dbReference>
<dbReference type="InterPro" id="IPR047112">
    <property type="entry name" value="RecG/Mfd"/>
</dbReference>
<dbReference type="EMBL" id="JAEKNQ010000057">
    <property type="protein sequence ID" value="MBJ7604425.1"/>
    <property type="molecule type" value="Genomic_DNA"/>
</dbReference>
<dbReference type="Proteomes" id="UP000620075">
    <property type="component" value="Unassembled WGS sequence"/>
</dbReference>
<evidence type="ECO:0000256" key="2">
    <source>
        <dbReference type="ARBA" id="ARBA00022763"/>
    </source>
</evidence>
<reference evidence="11 12" key="1">
    <citation type="submission" date="2020-10" db="EMBL/GenBank/DDBJ databases">
        <title>Ca. Dormibacterota MAGs.</title>
        <authorList>
            <person name="Montgomery K."/>
        </authorList>
    </citation>
    <scope>NUCLEOTIDE SEQUENCE [LARGE SCALE GENOMIC DNA]</scope>
    <source>
        <strain evidence="11">SC8811_S16_3</strain>
    </source>
</reference>
<dbReference type="PANTHER" id="PTHR47964:SF1">
    <property type="entry name" value="ATP-DEPENDENT DNA HELICASE HOMOLOG RECG, CHLOROPLASTIC"/>
    <property type="match status" value="1"/>
</dbReference>
<dbReference type="GO" id="GO:0003678">
    <property type="term" value="F:DNA helicase activity"/>
    <property type="evidence" value="ECO:0007669"/>
    <property type="project" value="TreeGrafter"/>
</dbReference>
<dbReference type="InterPro" id="IPR033454">
    <property type="entry name" value="RecG_wedge"/>
</dbReference>
<dbReference type="SMART" id="SM00487">
    <property type="entry name" value="DEXDc"/>
    <property type="match status" value="1"/>
</dbReference>
<organism evidence="11 12">
    <name type="scientific">Candidatus Dormiibacter inghamiae</name>
    <dbReference type="NCBI Taxonomy" id="3127013"/>
    <lineage>
        <taxon>Bacteria</taxon>
        <taxon>Bacillati</taxon>
        <taxon>Candidatus Dormiibacterota</taxon>
        <taxon>Candidatus Dormibacteria</taxon>
        <taxon>Candidatus Dormibacterales</taxon>
        <taxon>Candidatus Dormibacteraceae</taxon>
        <taxon>Candidatus Dormiibacter</taxon>
    </lineage>
</organism>
<dbReference type="InterPro" id="IPR011545">
    <property type="entry name" value="DEAD/DEAH_box_helicase_dom"/>
</dbReference>
<evidence type="ECO:0000259" key="10">
    <source>
        <dbReference type="PROSITE" id="PS51194"/>
    </source>
</evidence>
<evidence type="ECO:0000256" key="6">
    <source>
        <dbReference type="ARBA" id="ARBA00023125"/>
    </source>
</evidence>
<dbReference type="InterPro" id="IPR014001">
    <property type="entry name" value="Helicase_ATP-bd"/>
</dbReference>
<name>A0A934KLU9_9BACT</name>
<accession>A0A934KLU9</accession>
<evidence type="ECO:0000256" key="5">
    <source>
        <dbReference type="ARBA" id="ARBA00022840"/>
    </source>
</evidence>
<dbReference type="PROSITE" id="PS51192">
    <property type="entry name" value="HELICASE_ATP_BIND_1"/>
    <property type="match status" value="1"/>
</dbReference>
<dbReference type="InterPro" id="IPR027417">
    <property type="entry name" value="P-loop_NTPase"/>
</dbReference>